<comment type="similarity">
    <text evidence="1 2">Belongs to the peptidase A1 family.</text>
</comment>
<dbReference type="PRINTS" id="PR00792">
    <property type="entry name" value="PEPSIN"/>
</dbReference>
<evidence type="ECO:0000256" key="2">
    <source>
        <dbReference type="RuleBase" id="RU000454"/>
    </source>
</evidence>
<dbReference type="Proteomes" id="UP000887574">
    <property type="component" value="Unplaced"/>
</dbReference>
<dbReference type="PANTHER" id="PTHR47966:SF45">
    <property type="entry name" value="PEPTIDASE A1 DOMAIN-CONTAINING PROTEIN"/>
    <property type="match status" value="1"/>
</dbReference>
<reference evidence="5" key="1">
    <citation type="submission" date="2022-11" db="UniProtKB">
        <authorList>
            <consortium name="WormBaseParasite"/>
        </authorList>
    </citation>
    <scope>IDENTIFICATION</scope>
</reference>
<protein>
    <submittedName>
        <fullName evidence="5">Peptidase A1 domain-containing protein</fullName>
    </submittedName>
</protein>
<evidence type="ECO:0000313" key="5">
    <source>
        <dbReference type="WBParaSite" id="jg12134"/>
    </source>
</evidence>
<dbReference type="InterPro" id="IPR033121">
    <property type="entry name" value="PEPTIDASE_A1"/>
</dbReference>
<dbReference type="InterPro" id="IPR001461">
    <property type="entry name" value="Aspartic_peptidase_A1"/>
</dbReference>
<dbReference type="SUPFAM" id="SSF50630">
    <property type="entry name" value="Acid proteases"/>
    <property type="match status" value="1"/>
</dbReference>
<keyword evidence="2" id="KW-0645">Protease</keyword>
<feature type="domain" description="Peptidase A1" evidence="3">
    <location>
        <begin position="1"/>
        <end position="299"/>
    </location>
</feature>
<dbReference type="PANTHER" id="PTHR47966">
    <property type="entry name" value="BETA-SITE APP-CLEAVING ENZYME, ISOFORM A-RELATED"/>
    <property type="match status" value="1"/>
</dbReference>
<evidence type="ECO:0000313" key="4">
    <source>
        <dbReference type="Proteomes" id="UP000887574"/>
    </source>
</evidence>
<dbReference type="Gene3D" id="2.40.70.10">
    <property type="entry name" value="Acid Proteases"/>
    <property type="match status" value="2"/>
</dbReference>
<evidence type="ECO:0000256" key="1">
    <source>
        <dbReference type="ARBA" id="ARBA00007447"/>
    </source>
</evidence>
<dbReference type="InterPro" id="IPR034164">
    <property type="entry name" value="Pepsin-like_dom"/>
</dbReference>
<dbReference type="FunFam" id="2.40.70.10:FF:000008">
    <property type="entry name" value="Cathepsin D"/>
    <property type="match status" value="1"/>
</dbReference>
<dbReference type="GO" id="GO:0004190">
    <property type="term" value="F:aspartic-type endopeptidase activity"/>
    <property type="evidence" value="ECO:0007669"/>
    <property type="project" value="UniProtKB-KW"/>
</dbReference>
<dbReference type="WBParaSite" id="jg12134">
    <property type="protein sequence ID" value="jg12134"/>
    <property type="gene ID" value="jg12134"/>
</dbReference>
<dbReference type="InterPro" id="IPR021109">
    <property type="entry name" value="Peptidase_aspartic_dom_sf"/>
</dbReference>
<dbReference type="AlphaFoldDB" id="A0A915CSE2"/>
<dbReference type="InterPro" id="IPR001969">
    <property type="entry name" value="Aspartic_peptidase_AS"/>
</dbReference>
<name>A0A915CSE2_9BILA</name>
<keyword evidence="2" id="KW-0378">Hydrolase</keyword>
<dbReference type="GO" id="GO:0006508">
    <property type="term" value="P:proteolysis"/>
    <property type="evidence" value="ECO:0007669"/>
    <property type="project" value="UniProtKB-KW"/>
</dbReference>
<evidence type="ECO:0000259" key="3">
    <source>
        <dbReference type="PROSITE" id="PS51767"/>
    </source>
</evidence>
<dbReference type="PROSITE" id="PS00141">
    <property type="entry name" value="ASP_PROTEASE"/>
    <property type="match status" value="1"/>
</dbReference>
<proteinExistence type="inferred from homology"/>
<dbReference type="PROSITE" id="PS51767">
    <property type="entry name" value="PEPTIDASE_A1"/>
    <property type="match status" value="1"/>
</dbReference>
<dbReference type="CDD" id="cd05471">
    <property type="entry name" value="pepsin_like"/>
    <property type="match status" value="1"/>
</dbReference>
<keyword evidence="4" id="KW-1185">Reference proteome</keyword>
<sequence>MIGTPGQKFNVVFDTGSANLWVPDSNCNNCLGKNIFRSNESSSHEIRNDRFSIAYGIGTTAGKLGKDTIKIIGLGGPDAVLTIPNITFGQAFSISSTFTEEPFDGYFGLAFQSLAEQGVEPVLQQAHNQNLLASAVFTVYLEESAHSYPGPASRMSGVFTLGGLDTVSCGTPVYVPLLHDKYYKIVVDQVSVGSTNISAYKDHSCSSGAIYEGRYGVFLIACNATYHSVTFSIAGLPYSLGPSVLTMNYGGLGVNQCLFGIYHDDSILKMIGMDWILGTPFNRQNCIVYDMERRRIGIAPHLHKPVNGRLRIQGPRSMASTPQFEVKQETTCLNQTNCQVATDPLAI</sequence>
<dbReference type="Pfam" id="PF00026">
    <property type="entry name" value="Asp"/>
    <property type="match status" value="2"/>
</dbReference>
<organism evidence="4 5">
    <name type="scientific">Ditylenchus dipsaci</name>
    <dbReference type="NCBI Taxonomy" id="166011"/>
    <lineage>
        <taxon>Eukaryota</taxon>
        <taxon>Metazoa</taxon>
        <taxon>Ecdysozoa</taxon>
        <taxon>Nematoda</taxon>
        <taxon>Chromadorea</taxon>
        <taxon>Rhabditida</taxon>
        <taxon>Tylenchina</taxon>
        <taxon>Tylenchomorpha</taxon>
        <taxon>Sphaerularioidea</taxon>
        <taxon>Anguinidae</taxon>
        <taxon>Anguininae</taxon>
        <taxon>Ditylenchus</taxon>
    </lineage>
</organism>
<dbReference type="GO" id="GO:0005764">
    <property type="term" value="C:lysosome"/>
    <property type="evidence" value="ECO:0007669"/>
    <property type="project" value="TreeGrafter"/>
</dbReference>
<keyword evidence="2" id="KW-0064">Aspartyl protease</keyword>
<accession>A0A915CSE2</accession>